<dbReference type="AlphaFoldDB" id="A0A9Q0KQX6"/>
<evidence type="ECO:0000256" key="2">
    <source>
        <dbReference type="ARBA" id="ARBA00023134"/>
    </source>
</evidence>
<dbReference type="GO" id="GO:0005737">
    <property type="term" value="C:cytoplasm"/>
    <property type="evidence" value="ECO:0007669"/>
    <property type="project" value="TreeGrafter"/>
</dbReference>
<keyword evidence="2" id="KW-0342">GTP-binding</keyword>
<dbReference type="EMBL" id="JAMYWD010000004">
    <property type="protein sequence ID" value="KAJ4974631.1"/>
    <property type="molecule type" value="Genomic_DNA"/>
</dbReference>
<dbReference type="InterPro" id="IPR036925">
    <property type="entry name" value="TIF_IF2_dom3_sf"/>
</dbReference>
<proteinExistence type="predicted"/>
<comment type="caution">
    <text evidence="4">The sequence shown here is derived from an EMBL/GenBank/DDBJ whole genome shotgun (WGS) entry which is preliminary data.</text>
</comment>
<keyword evidence="1" id="KW-0547">Nucleotide-binding</keyword>
<evidence type="ECO:0000259" key="3">
    <source>
        <dbReference type="Pfam" id="PF11987"/>
    </source>
</evidence>
<dbReference type="InterPro" id="IPR015760">
    <property type="entry name" value="TIF_IF2"/>
</dbReference>
<keyword evidence="5" id="KW-1185">Reference proteome</keyword>
<evidence type="ECO:0000313" key="5">
    <source>
        <dbReference type="Proteomes" id="UP001141806"/>
    </source>
</evidence>
<protein>
    <recommendedName>
        <fullName evidence="3">Translation initiation factor IF- 2 domain-containing protein</fullName>
    </recommendedName>
</protein>
<dbReference type="PANTHER" id="PTHR43381">
    <property type="entry name" value="TRANSLATION INITIATION FACTOR IF-2-RELATED"/>
    <property type="match status" value="1"/>
</dbReference>
<reference evidence="4" key="1">
    <citation type="journal article" date="2023" name="Plant J.">
        <title>The genome of the king protea, Protea cynaroides.</title>
        <authorList>
            <person name="Chang J."/>
            <person name="Duong T.A."/>
            <person name="Schoeman C."/>
            <person name="Ma X."/>
            <person name="Roodt D."/>
            <person name="Barker N."/>
            <person name="Li Z."/>
            <person name="Van de Peer Y."/>
            <person name="Mizrachi E."/>
        </authorList>
    </citation>
    <scope>NUCLEOTIDE SEQUENCE</scope>
    <source>
        <tissue evidence="4">Young leaves</tissue>
    </source>
</reference>
<dbReference type="Proteomes" id="UP001141806">
    <property type="component" value="Unassembled WGS sequence"/>
</dbReference>
<dbReference type="InterPro" id="IPR023115">
    <property type="entry name" value="TIF_IF2_dom3"/>
</dbReference>
<dbReference type="InterPro" id="IPR009000">
    <property type="entry name" value="Transl_B-barrel_sf"/>
</dbReference>
<gene>
    <name evidence="4" type="ORF">NE237_007805</name>
</gene>
<dbReference type="CDD" id="cd03692">
    <property type="entry name" value="mtIF2_IVc"/>
    <property type="match status" value="1"/>
</dbReference>
<dbReference type="SUPFAM" id="SSF52156">
    <property type="entry name" value="Initiation factor IF2/eIF5b, domain 3"/>
    <property type="match status" value="1"/>
</dbReference>
<feature type="domain" description="Translation initiation factor IF- 2" evidence="3">
    <location>
        <begin position="23"/>
        <end position="93"/>
    </location>
</feature>
<evidence type="ECO:0000313" key="4">
    <source>
        <dbReference type="EMBL" id="KAJ4974631.1"/>
    </source>
</evidence>
<evidence type="ECO:0000256" key="1">
    <source>
        <dbReference type="ARBA" id="ARBA00022741"/>
    </source>
</evidence>
<dbReference type="GO" id="GO:0005525">
    <property type="term" value="F:GTP binding"/>
    <property type="evidence" value="ECO:0007669"/>
    <property type="project" value="UniProtKB-KW"/>
</dbReference>
<dbReference type="Pfam" id="PF11987">
    <property type="entry name" value="IF-2"/>
    <property type="match status" value="1"/>
</dbReference>
<dbReference type="FunFam" id="2.40.30.10:FF:000008">
    <property type="entry name" value="Translation initiation factor IF-2"/>
    <property type="match status" value="1"/>
</dbReference>
<name>A0A9Q0KQX6_9MAGN</name>
<dbReference type="SUPFAM" id="SSF50447">
    <property type="entry name" value="Translation proteins"/>
    <property type="match status" value="1"/>
</dbReference>
<organism evidence="4 5">
    <name type="scientific">Protea cynaroides</name>
    <dbReference type="NCBI Taxonomy" id="273540"/>
    <lineage>
        <taxon>Eukaryota</taxon>
        <taxon>Viridiplantae</taxon>
        <taxon>Streptophyta</taxon>
        <taxon>Embryophyta</taxon>
        <taxon>Tracheophyta</taxon>
        <taxon>Spermatophyta</taxon>
        <taxon>Magnoliopsida</taxon>
        <taxon>Proteales</taxon>
        <taxon>Proteaceae</taxon>
        <taxon>Protea</taxon>
    </lineage>
</organism>
<dbReference type="OrthoDB" id="361630at2759"/>
<dbReference type="PANTHER" id="PTHR43381:SF20">
    <property type="entry name" value="TRANSLATION INITIATION FACTOR IF-2, MITOCHONDRIAL"/>
    <property type="match status" value="1"/>
</dbReference>
<accession>A0A9Q0KQX6</accession>
<dbReference type="Gene3D" id="3.40.50.10050">
    <property type="entry name" value="Translation initiation factor IF- 2, domain 3"/>
    <property type="match status" value="1"/>
</dbReference>
<dbReference type="Gene3D" id="2.40.30.10">
    <property type="entry name" value="Translation factors"/>
    <property type="match status" value="1"/>
</dbReference>
<sequence length="248" mass="26609">MAASVFCISGSHGLLLNLLPSKLQKQKQSVFVNIIHIGVGSISQSDVDLAQACGACIVGFNIKNPPSSVSLAATRANIKIMTHRVIYHLLEDVGNLIFARAPGTVETQVAGEAQVLNIFELKGRSKSKGEDVKIAGCRVLDGHFTKSSTMRLLRSGEVIFEGCCVSLKRETQDVETVAKGLECGLVIHDCDDFQVGDVIQCLEQITEEGCCCCYSSSDVIERVSDICNFDINLKVFKGGALGGGGRKR</sequence>
<dbReference type="GO" id="GO:0003743">
    <property type="term" value="F:translation initiation factor activity"/>
    <property type="evidence" value="ECO:0007669"/>
    <property type="project" value="TreeGrafter"/>
</dbReference>